<feature type="domain" description="Acyl-CoA oxidase/dehydrogenase middle" evidence="8">
    <location>
        <begin position="125"/>
        <end position="219"/>
    </location>
</feature>
<dbReference type="InterPro" id="IPR006091">
    <property type="entry name" value="Acyl-CoA_Oxase/DH_mid-dom"/>
</dbReference>
<dbReference type="Proteomes" id="UP000248597">
    <property type="component" value="Unassembled WGS sequence"/>
</dbReference>
<organism evidence="10 11">
    <name type="scientific">Sphingopyxis macrogoltabida</name>
    <name type="common">Sphingomonas macrogoltabidus</name>
    <dbReference type="NCBI Taxonomy" id="33050"/>
    <lineage>
        <taxon>Bacteria</taxon>
        <taxon>Pseudomonadati</taxon>
        <taxon>Pseudomonadota</taxon>
        <taxon>Alphaproteobacteria</taxon>
        <taxon>Sphingomonadales</taxon>
        <taxon>Sphingomonadaceae</taxon>
        <taxon>Sphingopyxis</taxon>
    </lineage>
</organism>
<dbReference type="Pfam" id="PF02771">
    <property type="entry name" value="Acyl-CoA_dh_N"/>
    <property type="match status" value="1"/>
</dbReference>
<dbReference type="GO" id="GO:0050660">
    <property type="term" value="F:flavin adenine dinucleotide binding"/>
    <property type="evidence" value="ECO:0007669"/>
    <property type="project" value="InterPro"/>
</dbReference>
<proteinExistence type="inferred from homology"/>
<dbReference type="InterPro" id="IPR009100">
    <property type="entry name" value="AcylCoA_DH/oxidase_NM_dom_sf"/>
</dbReference>
<protein>
    <submittedName>
        <fullName evidence="10">Acyl-CoA dehydrogenase</fullName>
    </submittedName>
</protein>
<keyword evidence="5 6" id="KW-0560">Oxidoreductase</keyword>
<dbReference type="InterPro" id="IPR036250">
    <property type="entry name" value="AcylCo_DH-like_C"/>
</dbReference>
<dbReference type="EMBL" id="QFPJ01000013">
    <property type="protein sequence ID" value="PZQ22621.1"/>
    <property type="molecule type" value="Genomic_DNA"/>
</dbReference>
<dbReference type="InterPro" id="IPR013786">
    <property type="entry name" value="AcylCoA_DH/ox_N"/>
</dbReference>
<evidence type="ECO:0000313" key="10">
    <source>
        <dbReference type="EMBL" id="PZQ22621.1"/>
    </source>
</evidence>
<dbReference type="Gene3D" id="1.10.540.10">
    <property type="entry name" value="Acyl-CoA dehydrogenase/oxidase, N-terminal domain"/>
    <property type="match status" value="1"/>
</dbReference>
<comment type="caution">
    <text evidence="10">The sequence shown here is derived from an EMBL/GenBank/DDBJ whole genome shotgun (WGS) entry which is preliminary data.</text>
</comment>
<evidence type="ECO:0000256" key="5">
    <source>
        <dbReference type="ARBA" id="ARBA00023002"/>
    </source>
</evidence>
<dbReference type="GO" id="GO:0005886">
    <property type="term" value="C:plasma membrane"/>
    <property type="evidence" value="ECO:0007669"/>
    <property type="project" value="TreeGrafter"/>
</dbReference>
<name>A0A2W5KZY6_SPHMC</name>
<evidence type="ECO:0000256" key="2">
    <source>
        <dbReference type="ARBA" id="ARBA00009347"/>
    </source>
</evidence>
<comment type="cofactor">
    <cofactor evidence="1 6">
        <name>FAD</name>
        <dbReference type="ChEBI" id="CHEBI:57692"/>
    </cofactor>
</comment>
<evidence type="ECO:0000256" key="1">
    <source>
        <dbReference type="ARBA" id="ARBA00001974"/>
    </source>
</evidence>
<feature type="domain" description="Acyl-CoA dehydrogenase/oxidase C-terminal" evidence="7">
    <location>
        <begin position="231"/>
        <end position="381"/>
    </location>
</feature>
<dbReference type="InterPro" id="IPR037069">
    <property type="entry name" value="AcylCoA_DH/ox_N_sf"/>
</dbReference>
<evidence type="ECO:0000259" key="9">
    <source>
        <dbReference type="Pfam" id="PF02771"/>
    </source>
</evidence>
<keyword evidence="3 6" id="KW-0285">Flavoprotein</keyword>
<comment type="similarity">
    <text evidence="2 6">Belongs to the acyl-CoA dehydrogenase family.</text>
</comment>
<evidence type="ECO:0000256" key="3">
    <source>
        <dbReference type="ARBA" id="ARBA00022630"/>
    </source>
</evidence>
<dbReference type="Pfam" id="PF02770">
    <property type="entry name" value="Acyl-CoA_dh_M"/>
    <property type="match status" value="1"/>
</dbReference>
<dbReference type="Gene3D" id="2.40.110.10">
    <property type="entry name" value="Butyryl-CoA Dehydrogenase, subunit A, domain 2"/>
    <property type="match status" value="1"/>
</dbReference>
<gene>
    <name evidence="10" type="ORF">DI569_07795</name>
</gene>
<dbReference type="InterPro" id="IPR052161">
    <property type="entry name" value="Mycobact_Acyl-CoA_DH"/>
</dbReference>
<evidence type="ECO:0000256" key="6">
    <source>
        <dbReference type="RuleBase" id="RU362125"/>
    </source>
</evidence>
<dbReference type="SUPFAM" id="SSF47203">
    <property type="entry name" value="Acyl-CoA dehydrogenase C-terminal domain-like"/>
    <property type="match status" value="1"/>
</dbReference>
<dbReference type="AlphaFoldDB" id="A0A2W5KZY6"/>
<keyword evidence="4 6" id="KW-0274">FAD</keyword>
<dbReference type="GO" id="GO:0016627">
    <property type="term" value="F:oxidoreductase activity, acting on the CH-CH group of donors"/>
    <property type="evidence" value="ECO:0007669"/>
    <property type="project" value="InterPro"/>
</dbReference>
<sequence length="393" mass="43048">MDLSFGPEYEAYRQSVRAFIAEHGKDAPRMMKAGRVAPENLAWQKLLIEQGYVARTIPRDYGGAGEGSDILKTRIIDEEFAAARMPGGLFNVGAAFLVPMLLELGTEDQKQRWIRSTIHGETLWCEGFSEPDAGSDLASLRTHAAEDGDDFVVNGQKIWTSDAQNADMMFCLVRTETGAPKHQSLSMLYFSMRTPGIEVRPLATMTGQSEFNEVFFTDVRVPKDQIIGARGQGWEAANATLKHERDSVGNPNSGGANAAMRLNQIAAILEQEIVDGRPLIDDALLRDRLVQLRSRAEALRCHGLRMLTASARRERKGAAGLIVKLVGCELNHQIAALAIDALGEAGTLADLSWQRRYMYSLGLIIGGGTAQIQKNIIAERGLGMPREPKAKAV</sequence>
<dbReference type="SUPFAM" id="SSF56645">
    <property type="entry name" value="Acyl-CoA dehydrogenase NM domain-like"/>
    <property type="match status" value="1"/>
</dbReference>
<evidence type="ECO:0000259" key="8">
    <source>
        <dbReference type="Pfam" id="PF02770"/>
    </source>
</evidence>
<dbReference type="FunFam" id="2.40.110.10:FF:000011">
    <property type="entry name" value="Acyl-CoA dehydrogenase FadE34"/>
    <property type="match status" value="1"/>
</dbReference>
<evidence type="ECO:0000313" key="11">
    <source>
        <dbReference type="Proteomes" id="UP000248597"/>
    </source>
</evidence>
<evidence type="ECO:0000256" key="4">
    <source>
        <dbReference type="ARBA" id="ARBA00022827"/>
    </source>
</evidence>
<dbReference type="PANTHER" id="PTHR43292:SF4">
    <property type="entry name" value="ACYL-COA DEHYDROGENASE FADE34"/>
    <property type="match status" value="1"/>
</dbReference>
<accession>A0A2W5KZY6</accession>
<dbReference type="PANTHER" id="PTHR43292">
    <property type="entry name" value="ACYL-COA DEHYDROGENASE"/>
    <property type="match status" value="1"/>
</dbReference>
<dbReference type="InterPro" id="IPR009075">
    <property type="entry name" value="AcylCo_DH/oxidase_C"/>
</dbReference>
<reference evidence="10 11" key="1">
    <citation type="submission" date="2017-08" db="EMBL/GenBank/DDBJ databases">
        <title>Infants hospitalized years apart are colonized by the same room-sourced microbial strains.</title>
        <authorList>
            <person name="Brooks B."/>
            <person name="Olm M.R."/>
            <person name="Firek B.A."/>
            <person name="Baker R."/>
            <person name="Thomas B.C."/>
            <person name="Morowitz M.J."/>
            <person name="Banfield J.F."/>
        </authorList>
    </citation>
    <scope>NUCLEOTIDE SEQUENCE [LARGE SCALE GENOMIC DNA]</scope>
    <source>
        <strain evidence="10">S2_005_003_R2_47</strain>
    </source>
</reference>
<feature type="domain" description="Acyl-CoA dehydrogenase/oxidase N-terminal" evidence="9">
    <location>
        <begin position="7"/>
        <end position="121"/>
    </location>
</feature>
<dbReference type="Gene3D" id="1.20.140.10">
    <property type="entry name" value="Butyryl-CoA Dehydrogenase, subunit A, domain 3"/>
    <property type="match status" value="1"/>
</dbReference>
<dbReference type="InterPro" id="IPR046373">
    <property type="entry name" value="Acyl-CoA_Oxase/DH_mid-dom_sf"/>
</dbReference>
<evidence type="ECO:0000259" key="7">
    <source>
        <dbReference type="Pfam" id="PF00441"/>
    </source>
</evidence>
<dbReference type="Pfam" id="PF00441">
    <property type="entry name" value="Acyl-CoA_dh_1"/>
    <property type="match status" value="1"/>
</dbReference>